<feature type="region of interest" description="SAW" evidence="3">
    <location>
        <begin position="658"/>
        <end position="733"/>
    </location>
</feature>
<protein>
    <submittedName>
        <fullName evidence="6">Scarecrow-like protein 34</fullName>
    </submittedName>
</protein>
<feature type="region of interest" description="Leucine repeat I (LRI)" evidence="3">
    <location>
        <begin position="360"/>
        <end position="420"/>
    </location>
</feature>
<evidence type="ECO:0000256" key="4">
    <source>
        <dbReference type="SAM" id="MobiDB-lite"/>
    </source>
</evidence>
<dbReference type="RefSeq" id="XP_020101571.1">
    <property type="nucleotide sequence ID" value="XM_020245982.1"/>
</dbReference>
<feature type="region of interest" description="Disordered" evidence="4">
    <location>
        <begin position="129"/>
        <end position="169"/>
    </location>
</feature>
<evidence type="ECO:0000256" key="1">
    <source>
        <dbReference type="ARBA" id="ARBA00023015"/>
    </source>
</evidence>
<comment type="caution">
    <text evidence="3">Lacks conserved residue(s) required for the propagation of feature annotation.</text>
</comment>
<feature type="compositionally biased region" description="Basic and acidic residues" evidence="4">
    <location>
        <begin position="325"/>
        <end position="334"/>
    </location>
</feature>
<reference evidence="5" key="1">
    <citation type="journal article" date="2015" name="Nat. Genet.">
        <title>The pineapple genome and the evolution of CAM photosynthesis.</title>
        <authorList>
            <person name="Ming R."/>
            <person name="VanBuren R."/>
            <person name="Wai C.M."/>
            <person name="Tang H."/>
            <person name="Schatz M.C."/>
            <person name="Bowers J.E."/>
            <person name="Lyons E."/>
            <person name="Wang M.L."/>
            <person name="Chen J."/>
            <person name="Biggers E."/>
            <person name="Zhang J."/>
            <person name="Huang L."/>
            <person name="Zhang L."/>
            <person name="Miao W."/>
            <person name="Zhang J."/>
            <person name="Ye Z."/>
            <person name="Miao C."/>
            <person name="Lin Z."/>
            <person name="Wang H."/>
            <person name="Zhou H."/>
            <person name="Yim W.C."/>
            <person name="Priest H.D."/>
            <person name="Zheng C."/>
            <person name="Woodhouse M."/>
            <person name="Edger P.P."/>
            <person name="Guyot R."/>
            <person name="Guo H.B."/>
            <person name="Guo H."/>
            <person name="Zheng G."/>
            <person name="Singh R."/>
            <person name="Sharma A."/>
            <person name="Min X."/>
            <person name="Zheng Y."/>
            <person name="Lee H."/>
            <person name="Gurtowski J."/>
            <person name="Sedlazeck F.J."/>
            <person name="Harkess A."/>
            <person name="McKain M.R."/>
            <person name="Liao Z."/>
            <person name="Fang J."/>
            <person name="Liu J."/>
            <person name="Zhang X."/>
            <person name="Zhang Q."/>
            <person name="Hu W."/>
            <person name="Qin Y."/>
            <person name="Wang K."/>
            <person name="Chen L.Y."/>
            <person name="Shirley N."/>
            <person name="Lin Y.R."/>
            <person name="Liu L.Y."/>
            <person name="Hernandez A.G."/>
            <person name="Wright C.L."/>
            <person name="Bulone V."/>
            <person name="Tuskan G.A."/>
            <person name="Heath K."/>
            <person name="Zee F."/>
            <person name="Moore P.H."/>
            <person name="Sunkar R."/>
            <person name="Leebens-Mack J.H."/>
            <person name="Mockler T."/>
            <person name="Bennetzen J.L."/>
            <person name="Freeling M."/>
            <person name="Sankoff D."/>
            <person name="Paterson A.H."/>
            <person name="Zhu X."/>
            <person name="Yang X."/>
            <person name="Smith J.A."/>
            <person name="Cushman J.C."/>
            <person name="Paull R.E."/>
            <person name="Yu Q."/>
        </authorList>
    </citation>
    <scope>NUCLEOTIDE SEQUENCE [LARGE SCALE GENOMIC DNA]</scope>
    <source>
        <strain evidence="5">cv. F153</strain>
    </source>
</reference>
<dbReference type="Pfam" id="PF03514">
    <property type="entry name" value="GRAS"/>
    <property type="match status" value="1"/>
</dbReference>
<accession>A0A6P5FYW4</accession>
<name>A0A6P5FYW4_ANACO</name>
<keyword evidence="1" id="KW-0805">Transcription regulation</keyword>
<dbReference type="PROSITE" id="PS50985">
    <property type="entry name" value="GRAS"/>
    <property type="match status" value="1"/>
</dbReference>
<feature type="region of interest" description="Disordered" evidence="4">
    <location>
        <begin position="325"/>
        <end position="355"/>
    </location>
</feature>
<feature type="region of interest" description="VHIID" evidence="3">
    <location>
        <begin position="439"/>
        <end position="504"/>
    </location>
</feature>
<organism evidence="5 6">
    <name type="scientific">Ananas comosus</name>
    <name type="common">Pineapple</name>
    <name type="synonym">Ananas ananas</name>
    <dbReference type="NCBI Taxonomy" id="4615"/>
    <lineage>
        <taxon>Eukaryota</taxon>
        <taxon>Viridiplantae</taxon>
        <taxon>Streptophyta</taxon>
        <taxon>Embryophyta</taxon>
        <taxon>Tracheophyta</taxon>
        <taxon>Spermatophyta</taxon>
        <taxon>Magnoliopsida</taxon>
        <taxon>Liliopsida</taxon>
        <taxon>Poales</taxon>
        <taxon>Bromeliaceae</taxon>
        <taxon>Bromelioideae</taxon>
        <taxon>Ananas</taxon>
    </lineage>
</organism>
<gene>
    <name evidence="6" type="primary">LOC109719360</name>
</gene>
<dbReference type="AlphaFoldDB" id="A0A6P5FYW4"/>
<proteinExistence type="inferred from homology"/>
<dbReference type="Proteomes" id="UP000515123">
    <property type="component" value="Linkage group 13"/>
</dbReference>
<keyword evidence="2" id="KW-0804">Transcription</keyword>
<dbReference type="GeneID" id="109719360"/>
<keyword evidence="5" id="KW-1185">Reference proteome</keyword>
<evidence type="ECO:0000256" key="3">
    <source>
        <dbReference type="PROSITE-ProRule" id="PRU01191"/>
    </source>
</evidence>
<comment type="similarity">
    <text evidence="3">Belongs to the GRAS family.</text>
</comment>
<sequence>MGSGNRDLNSIMSELTYDQVFDDMPTLHNSSNFDQNIFFDPSTFSTDPSPFLNTPNINVSSSSSFSSSSSTAAPAAEAEFSDDSEMSSDILFTYINRILMEEDIDTKFDQYPDNPALLAAEKPFLEILEKSPTSPNQPPLDSNHSSDSPNESIRNYDMNSNDSPNGVMVENSWPYDPIEYYQLQNPPFVDRSSQFSFSSANSDGNIFEGLGDLVQNQPAWHFARGYEEAQKFLPSDDKLVINLEASGFSLPSEVKEENEEANQVHGGRWGRKNRYSEDLSLEEGRSNKQTALYSEEIETEAVREMFDKVLLYDVETYTKKKKELREAMQSDAMRHSQSKHSKGSANGKGRGKKQPKQEVVDLRTLLIHCAQAVASDDYRSANELLKQIRQHSSPTGDATQRLAHCFADGLQARLAGTGSEIYRSLVAKRIPTVTILKAYLVVLAASPFKKLSHFFSNQTIFDTVEGAKRVHIIDYGIAYGFQWPCLLKRLSDRPGGPPALRITGIDLPRPGFRPAELIEETGRRLADYARSFSIPFEYRAIASKWETIQVEDLKIDKDEVVIVNSLYQFRQLMDETVVADSPRDIVLNTIKKMNPAVFIHGAVNGSYGAPFFVTRFREALFHFSAIFDMIDANIPREHEQRLRIEDCLLGREVHNVISCEGSDRVNRPETYKQWQVRNLRAGFKQLKLNADFMVKMREKVKLHYHKDFIVDEDNKWLLQGWKGRILYALSTWKPNDAQ</sequence>
<dbReference type="InterPro" id="IPR005202">
    <property type="entry name" value="TF_GRAS"/>
</dbReference>
<evidence type="ECO:0000313" key="5">
    <source>
        <dbReference type="Proteomes" id="UP000515123"/>
    </source>
</evidence>
<dbReference type="PANTHER" id="PTHR31636">
    <property type="entry name" value="OSJNBA0084A10.13 PROTEIN-RELATED"/>
    <property type="match status" value="1"/>
</dbReference>
<feature type="compositionally biased region" description="Polar residues" evidence="4">
    <location>
        <begin position="131"/>
        <end position="164"/>
    </location>
</feature>
<reference evidence="6" key="2">
    <citation type="submission" date="2025-08" db="UniProtKB">
        <authorList>
            <consortium name="RefSeq"/>
        </authorList>
    </citation>
    <scope>IDENTIFICATION</scope>
    <source>
        <tissue evidence="6">Leaf</tissue>
    </source>
</reference>
<feature type="short sequence motif" description="VHIID" evidence="3">
    <location>
        <begin position="470"/>
        <end position="474"/>
    </location>
</feature>
<evidence type="ECO:0000256" key="2">
    <source>
        <dbReference type="ARBA" id="ARBA00023163"/>
    </source>
</evidence>
<dbReference type="OrthoDB" id="47276at2759"/>
<feature type="region of interest" description="Leucine repeat II (LRII)" evidence="3">
    <location>
        <begin position="520"/>
        <end position="552"/>
    </location>
</feature>
<evidence type="ECO:0000313" key="6">
    <source>
        <dbReference type="RefSeq" id="XP_020101571.1"/>
    </source>
</evidence>